<keyword evidence="3" id="KW-0732">Signal</keyword>
<feature type="transmembrane region" description="Helical" evidence="2">
    <location>
        <begin position="178"/>
        <end position="196"/>
    </location>
</feature>
<feature type="region of interest" description="Disordered" evidence="1">
    <location>
        <begin position="138"/>
        <end position="168"/>
    </location>
</feature>
<protein>
    <recommendedName>
        <fullName evidence="4">Mobile element protein CD1107-like domain-containing protein</fullName>
    </recommendedName>
</protein>
<evidence type="ECO:0000256" key="2">
    <source>
        <dbReference type="SAM" id="Phobius"/>
    </source>
</evidence>
<proteinExistence type="predicted"/>
<feature type="chain" id="PRO_5011986421" description="Mobile element protein CD1107-like domain-containing protein" evidence="3">
    <location>
        <begin position="31"/>
        <end position="242"/>
    </location>
</feature>
<dbReference type="Proteomes" id="UP000192790">
    <property type="component" value="Unassembled WGS sequence"/>
</dbReference>
<organism evidence="5 6">
    <name type="scientific">Papillibacter cinnamivorans DSM 12816</name>
    <dbReference type="NCBI Taxonomy" id="1122930"/>
    <lineage>
        <taxon>Bacteria</taxon>
        <taxon>Bacillati</taxon>
        <taxon>Bacillota</taxon>
        <taxon>Clostridia</taxon>
        <taxon>Eubacteriales</taxon>
        <taxon>Oscillospiraceae</taxon>
        <taxon>Papillibacter</taxon>
    </lineage>
</organism>
<dbReference type="EMBL" id="FWXW01000004">
    <property type="protein sequence ID" value="SMC61303.1"/>
    <property type="molecule type" value="Genomic_DNA"/>
</dbReference>
<dbReference type="STRING" id="1122930.SAMN02745168_1803"/>
<evidence type="ECO:0000256" key="1">
    <source>
        <dbReference type="SAM" id="MobiDB-lite"/>
    </source>
</evidence>
<feature type="signal peptide" evidence="3">
    <location>
        <begin position="1"/>
        <end position="30"/>
    </location>
</feature>
<accession>A0A1W2AKX3</accession>
<dbReference type="OrthoDB" id="1749038at2"/>
<dbReference type="AlphaFoldDB" id="A0A1W2AKX3"/>
<keyword evidence="2" id="KW-0472">Membrane</keyword>
<feature type="domain" description="Mobile element protein CD1107-like" evidence="4">
    <location>
        <begin position="71"/>
        <end position="138"/>
    </location>
</feature>
<dbReference type="InterPro" id="IPR025376">
    <property type="entry name" value="CD1107-like_dom"/>
</dbReference>
<keyword evidence="6" id="KW-1185">Reference proteome</keyword>
<feature type="compositionally biased region" description="Acidic residues" evidence="1">
    <location>
        <begin position="154"/>
        <end position="168"/>
    </location>
</feature>
<reference evidence="5 6" key="1">
    <citation type="submission" date="2017-04" db="EMBL/GenBank/DDBJ databases">
        <authorList>
            <person name="Afonso C.L."/>
            <person name="Miller P.J."/>
            <person name="Scott M.A."/>
            <person name="Spackman E."/>
            <person name="Goraichik I."/>
            <person name="Dimitrov K.M."/>
            <person name="Suarez D.L."/>
            <person name="Swayne D.E."/>
        </authorList>
    </citation>
    <scope>NUCLEOTIDE SEQUENCE [LARGE SCALE GENOMIC DNA]</scope>
    <source>
        <strain evidence="5 6">DSM 12816</strain>
    </source>
</reference>
<gene>
    <name evidence="5" type="ORF">SAMN02745168_1803</name>
</gene>
<keyword evidence="2" id="KW-1133">Transmembrane helix</keyword>
<evidence type="ECO:0000313" key="6">
    <source>
        <dbReference type="Proteomes" id="UP000192790"/>
    </source>
</evidence>
<feature type="domain" description="Mobile element protein CD1107-like" evidence="4">
    <location>
        <begin position="154"/>
        <end position="203"/>
    </location>
</feature>
<feature type="region of interest" description="Disordered" evidence="1">
    <location>
        <begin position="36"/>
        <end position="69"/>
    </location>
</feature>
<sequence>MKMSKKWPRASTLLLVMLICLSVFSVPAYAKTDESKAITASSDPIEEAVVPTAEPAPSEPVKETEPEAAVPLTPEGNLTIVDDLEGQQTEDKQFITVKTKAGNTFYLIIDRAGKENNVYFLNLVDEADLRALMEEDGTLEPLPGEGAVPTVPEPEPEPTPEPETEVEEPVPAKIMNPVPILMVLLVILGGGGLWYFKLRKPKSSVKGHTNLDEYSFDDDDDYEEKLMVEEDQEAFESECDDE</sequence>
<dbReference type="Pfam" id="PF14283">
    <property type="entry name" value="CD1107-like"/>
    <property type="match status" value="2"/>
</dbReference>
<dbReference type="RefSeq" id="WP_084234490.1">
    <property type="nucleotide sequence ID" value="NZ_FWXW01000004.1"/>
</dbReference>
<evidence type="ECO:0000259" key="4">
    <source>
        <dbReference type="Pfam" id="PF14283"/>
    </source>
</evidence>
<name>A0A1W2AKX3_9FIRM</name>
<evidence type="ECO:0000313" key="5">
    <source>
        <dbReference type="EMBL" id="SMC61303.1"/>
    </source>
</evidence>
<keyword evidence="2" id="KW-0812">Transmembrane</keyword>
<evidence type="ECO:0000256" key="3">
    <source>
        <dbReference type="SAM" id="SignalP"/>
    </source>
</evidence>